<dbReference type="InterPro" id="IPR003130">
    <property type="entry name" value="GED"/>
</dbReference>
<dbReference type="STRING" id="246404.A0A507ER18"/>
<protein>
    <recommendedName>
        <fullName evidence="5">GED domain-containing protein</fullName>
    </recommendedName>
</protein>
<evidence type="ECO:0000313" key="4">
    <source>
        <dbReference type="Proteomes" id="UP000320333"/>
    </source>
</evidence>
<evidence type="ECO:0000259" key="2">
    <source>
        <dbReference type="PROSITE" id="PS51718"/>
    </source>
</evidence>
<dbReference type="AlphaFoldDB" id="A0A507ER18"/>
<dbReference type="Proteomes" id="UP000320333">
    <property type="component" value="Unassembled WGS sequence"/>
</dbReference>
<dbReference type="PROSITE" id="PS51388">
    <property type="entry name" value="GED"/>
    <property type="match status" value="1"/>
</dbReference>
<dbReference type="InterPro" id="IPR000375">
    <property type="entry name" value="Dynamin_stalk"/>
</dbReference>
<feature type="domain" description="Dynamin-type G" evidence="2">
    <location>
        <begin position="1"/>
        <end position="146"/>
    </location>
</feature>
<dbReference type="Pfam" id="PF01031">
    <property type="entry name" value="Dynamin_M"/>
    <property type="match status" value="2"/>
</dbReference>
<dbReference type="Gene3D" id="3.40.50.300">
    <property type="entry name" value="P-loop containing nucleotide triphosphate hydrolases"/>
    <property type="match status" value="1"/>
</dbReference>
<evidence type="ECO:0008006" key="5">
    <source>
        <dbReference type="Google" id="ProtNLM"/>
    </source>
</evidence>
<gene>
    <name evidence="3" type="ORF">CcCBS67573_g07799</name>
</gene>
<dbReference type="OrthoDB" id="5061070at2759"/>
<dbReference type="GO" id="GO:0005525">
    <property type="term" value="F:GTP binding"/>
    <property type="evidence" value="ECO:0007669"/>
    <property type="project" value="InterPro"/>
</dbReference>
<dbReference type="EMBL" id="QEAP01000438">
    <property type="protein sequence ID" value="TPX66523.1"/>
    <property type="molecule type" value="Genomic_DNA"/>
</dbReference>
<dbReference type="PROSITE" id="PS51718">
    <property type="entry name" value="G_DYNAMIN_2"/>
    <property type="match status" value="1"/>
</dbReference>
<dbReference type="PANTHER" id="PTHR11566">
    <property type="entry name" value="DYNAMIN"/>
    <property type="match status" value="1"/>
</dbReference>
<dbReference type="GO" id="GO:0008017">
    <property type="term" value="F:microtubule binding"/>
    <property type="evidence" value="ECO:0007669"/>
    <property type="project" value="TreeGrafter"/>
</dbReference>
<organism evidence="3 4">
    <name type="scientific">Chytriomyces confervae</name>
    <dbReference type="NCBI Taxonomy" id="246404"/>
    <lineage>
        <taxon>Eukaryota</taxon>
        <taxon>Fungi</taxon>
        <taxon>Fungi incertae sedis</taxon>
        <taxon>Chytridiomycota</taxon>
        <taxon>Chytridiomycota incertae sedis</taxon>
        <taxon>Chytridiomycetes</taxon>
        <taxon>Chytridiales</taxon>
        <taxon>Chytriomycetaceae</taxon>
        <taxon>Chytriomyces</taxon>
    </lineage>
</organism>
<dbReference type="GO" id="GO:0016020">
    <property type="term" value="C:membrane"/>
    <property type="evidence" value="ECO:0007669"/>
    <property type="project" value="TreeGrafter"/>
</dbReference>
<dbReference type="PANTHER" id="PTHR11566:SF21">
    <property type="entry name" value="DYNAMIN RELATED PROTEIN 1, ISOFORM A"/>
    <property type="match status" value="1"/>
</dbReference>
<name>A0A507ER18_9FUNG</name>
<evidence type="ECO:0000259" key="1">
    <source>
        <dbReference type="PROSITE" id="PS51388"/>
    </source>
</evidence>
<dbReference type="InterPro" id="IPR027417">
    <property type="entry name" value="P-loop_NTPase"/>
</dbReference>
<sequence>MIKRVRELVNRYLVQERTVILAVVPANVDMHNSEILQAAENADPSGDRTIAIITKPDLIDAGAEQAVLDLLYNRKKKLKYGYHTVKCRGQKDLNEGKSIKEGLQAEHKFFGAHEVWKEVDRKYVGIPRLTDKLVGILKNIISSSLPLVMEEINARWKDCEDNLTKLGAAVDSNSDRRAFYSKFTESVNQLISNAMKGYYSSSSFFIHPEDGADEIDNRARAILRKHESAFYEIIQSTRVKEGFKPSTQVVVGDYVEGLVGGKWKTGKVSQISGENVIVHPFTQNWLTKDQWRHMQRADYTGLKRKIAENRGDELPIFPSYNLFCSLVQSYVCVWRSPMLQLLKDYNGVLSVVFQSSKFPKLHEKTSFIVAEALRTSTEMASTSLENMLEEEFRPYTLNHYLYANLIKLRNEPLIHSLEAMCSNNSREVNLDAVLAVMRTHGVGTDSNEDCEAKELQIALKAYLKVAKKRFADAVPMHLEQVVVQKAISAIKKELSAISDEKLEALLEESQESKSIRADLVEELASLKAARLEIAQLR</sequence>
<feature type="domain" description="GED" evidence="1">
    <location>
        <begin position="452"/>
        <end position="537"/>
    </location>
</feature>
<comment type="caution">
    <text evidence="3">The sequence shown here is derived from an EMBL/GenBank/DDBJ whole genome shotgun (WGS) entry which is preliminary data.</text>
</comment>
<dbReference type="InterPro" id="IPR022812">
    <property type="entry name" value="Dynamin"/>
</dbReference>
<dbReference type="InterPro" id="IPR030381">
    <property type="entry name" value="G_DYNAMIN_dom"/>
</dbReference>
<dbReference type="SUPFAM" id="SSF52540">
    <property type="entry name" value="P-loop containing nucleoside triphosphate hydrolases"/>
    <property type="match status" value="1"/>
</dbReference>
<dbReference type="Pfam" id="PF00350">
    <property type="entry name" value="Dynamin_N"/>
    <property type="match status" value="1"/>
</dbReference>
<evidence type="ECO:0000313" key="3">
    <source>
        <dbReference type="EMBL" id="TPX66523.1"/>
    </source>
</evidence>
<proteinExistence type="predicted"/>
<dbReference type="InterPro" id="IPR045063">
    <property type="entry name" value="Dynamin_N"/>
</dbReference>
<dbReference type="Gene3D" id="1.20.120.1240">
    <property type="entry name" value="Dynamin, middle domain"/>
    <property type="match status" value="1"/>
</dbReference>
<accession>A0A507ER18</accession>
<dbReference type="PRINTS" id="PR00195">
    <property type="entry name" value="DYNAMIN"/>
</dbReference>
<dbReference type="GO" id="GO:0005874">
    <property type="term" value="C:microtubule"/>
    <property type="evidence" value="ECO:0007669"/>
    <property type="project" value="TreeGrafter"/>
</dbReference>
<dbReference type="GO" id="GO:0003924">
    <property type="term" value="F:GTPase activity"/>
    <property type="evidence" value="ECO:0007669"/>
    <property type="project" value="InterPro"/>
</dbReference>
<dbReference type="InterPro" id="IPR020850">
    <property type="entry name" value="GED_dom"/>
</dbReference>
<dbReference type="GO" id="GO:0005737">
    <property type="term" value="C:cytoplasm"/>
    <property type="evidence" value="ECO:0007669"/>
    <property type="project" value="TreeGrafter"/>
</dbReference>
<dbReference type="Pfam" id="PF02212">
    <property type="entry name" value="GED"/>
    <property type="match status" value="1"/>
</dbReference>
<keyword evidence="4" id="KW-1185">Reference proteome</keyword>
<reference evidence="3 4" key="1">
    <citation type="journal article" date="2019" name="Sci. Rep.">
        <title>Comparative genomics of chytrid fungi reveal insights into the obligate biotrophic and pathogenic lifestyle of Synchytrium endobioticum.</title>
        <authorList>
            <person name="van de Vossenberg B.T.L.H."/>
            <person name="Warris S."/>
            <person name="Nguyen H.D.T."/>
            <person name="van Gent-Pelzer M.P.E."/>
            <person name="Joly D.L."/>
            <person name="van de Geest H.C."/>
            <person name="Bonants P.J.M."/>
            <person name="Smith D.S."/>
            <person name="Levesque C.A."/>
            <person name="van der Lee T.A.J."/>
        </authorList>
    </citation>
    <scope>NUCLEOTIDE SEQUENCE [LARGE SCALE GENOMIC DNA]</scope>
    <source>
        <strain evidence="3 4">CBS 675.73</strain>
    </source>
</reference>